<evidence type="ECO:0000313" key="2">
    <source>
        <dbReference type="EMBL" id="SAM76821.1"/>
    </source>
</evidence>
<feature type="region of interest" description="Disordered" evidence="1">
    <location>
        <begin position="894"/>
        <end position="939"/>
    </location>
</feature>
<dbReference type="Proteomes" id="UP000179920">
    <property type="component" value="Chromosome III"/>
</dbReference>
<feature type="compositionally biased region" description="Polar residues" evidence="1">
    <location>
        <begin position="327"/>
        <end position="337"/>
    </location>
</feature>
<feature type="region of interest" description="Disordered" evidence="1">
    <location>
        <begin position="147"/>
        <end position="203"/>
    </location>
</feature>
<feature type="compositionally biased region" description="Polar residues" evidence="1">
    <location>
        <begin position="898"/>
        <end position="926"/>
    </location>
</feature>
<proteinExistence type="predicted"/>
<dbReference type="OrthoDB" id="2551638at2759"/>
<feature type="compositionally biased region" description="Pro residues" evidence="1">
    <location>
        <begin position="1"/>
        <end position="10"/>
    </location>
</feature>
<feature type="region of interest" description="Disordered" evidence="1">
    <location>
        <begin position="989"/>
        <end position="1015"/>
    </location>
</feature>
<sequence>MRRPAPPPPADNAELDYGSANSPEDSAARLGESNEAVYHPPSTTSANEVGSSAVPTPSAVQLNLTTQNRKLPPPYDDDAFDQYASQSSGSRAQHPASNGLESVESGEVSDSGSAIAVAGPSSPRHQQAAEHLNRTVAVLASAADLWERNPLPQPQPLPPPFSPPALPRLEEQYRSGPYAYHPSVPEFRPNLHQPAPPTLQPEAYPYYPVSAAQSFQDKDYPHMAGSRYAYPDHDLPYDPHAPYTTYTEYTYGAPRQFPQPYSPYPPSAPYPAAYHSDPQGPYAGSHHTPQMDRYQKKRLEKQEKKQKKREKKREAAAAAAWTAVSRPYQSPSSSATFTHPALDPDSLWIEDGKAQAVAMISELNARGVAPQRLAEKGVPLVMIESCCVELNVTAQGSMTPAPGTLVVHNVASSTGGAKEEKPVGTTPAEDELLPKEEQGIPLTPLEELRRKVLASRMAKAAAASAGASDAASSAANNTSGSATTPSSNVFDRTATSGEADALLSQIGESIRSLIRVPSPEALAAASWDTPVEAASQNSAATSRKRSYRDVDAVDNEDASLTADLAGGDIAVAPAPSRRQRISYADNFSRAAETPSGEVDLDAPMPDLSDFSETIMKSPSMADIPARRRRPVAADFDTAEYRPQYERPNRFLDVPSGLNTVIDMSDDEEMEEEELGAFEAASGWTEAQLDLDPRKVLLLRQKTASEHYDNFCALNGLQPMRRAVTPQKDGAKSAEAGIDASASNTMAARDLLAQVAASGASSAGSATPSREGLLRKELEIKQLMRKIQMMEDRKSKQQPSPMVSPMPARILQTSAANSQAQHTNGMVGSVPAPMSVSAAAASKAPATSGVGAALPQPAEPPERGQSQGTAPTNLRLDPALQKQRENLLALLANKRKAASTASNGPGQVNGSTENENRAPNTVATAQEEQSDVAHGEFRPEDSEDIAIVERKELARQASAVSRYRPLVPSLFQSVATRVRSYLPPSLGFSFSSSSTTASTSSSAVSSTKAGKTPDERVSVKWCPREADGHECTDSSCTQRHVSEFDKQI</sequence>
<feature type="region of interest" description="Disordered" evidence="1">
    <location>
        <begin position="846"/>
        <end position="872"/>
    </location>
</feature>
<feature type="compositionally biased region" description="Pro residues" evidence="1">
    <location>
        <begin position="151"/>
        <end position="166"/>
    </location>
</feature>
<feature type="region of interest" description="Disordered" evidence="1">
    <location>
        <begin position="1"/>
        <end position="133"/>
    </location>
</feature>
<feature type="compositionally biased region" description="Polar residues" evidence="1">
    <location>
        <begin position="41"/>
        <end position="69"/>
    </location>
</feature>
<feature type="compositionally biased region" description="Basic and acidic residues" evidence="1">
    <location>
        <begin position="930"/>
        <end position="939"/>
    </location>
</feature>
<evidence type="ECO:0008006" key="4">
    <source>
        <dbReference type="Google" id="ProtNLM"/>
    </source>
</evidence>
<feature type="region of interest" description="Disordered" evidence="1">
    <location>
        <begin position="413"/>
        <end position="438"/>
    </location>
</feature>
<name>A0A1K0H8L2_9BASI</name>
<organism evidence="2 3">
    <name type="scientific">Ustilago bromivora</name>
    <dbReference type="NCBI Taxonomy" id="307758"/>
    <lineage>
        <taxon>Eukaryota</taxon>
        <taxon>Fungi</taxon>
        <taxon>Dikarya</taxon>
        <taxon>Basidiomycota</taxon>
        <taxon>Ustilaginomycotina</taxon>
        <taxon>Ustilaginomycetes</taxon>
        <taxon>Ustilaginales</taxon>
        <taxon>Ustilaginaceae</taxon>
        <taxon>Ustilago</taxon>
    </lineage>
</organism>
<dbReference type="AlphaFoldDB" id="A0A1K0H8L2"/>
<feature type="compositionally biased region" description="Low complexity" evidence="1">
    <location>
        <begin position="464"/>
        <end position="488"/>
    </location>
</feature>
<reference evidence="3" key="1">
    <citation type="submission" date="2016-04" db="EMBL/GenBank/DDBJ databases">
        <authorList>
            <person name="Guldener U."/>
            <person name="Guldener U."/>
        </authorList>
    </citation>
    <scope>NUCLEOTIDE SEQUENCE [LARGE SCALE GENOMIC DNA]</scope>
    <source>
        <strain evidence="3">UB2112</strain>
    </source>
</reference>
<feature type="compositionally biased region" description="Pro residues" evidence="1">
    <location>
        <begin position="260"/>
        <end position="269"/>
    </location>
</feature>
<feature type="compositionally biased region" description="Low complexity" evidence="1">
    <location>
        <begin position="989"/>
        <end position="1006"/>
    </location>
</feature>
<dbReference type="EMBL" id="LT558119">
    <property type="protein sequence ID" value="SAM76821.1"/>
    <property type="molecule type" value="Genomic_DNA"/>
</dbReference>
<protein>
    <recommendedName>
        <fullName evidence="4">Zinc-finger domain-containing protein</fullName>
    </recommendedName>
</protein>
<feature type="compositionally biased region" description="Low complexity" evidence="1">
    <location>
        <begin position="97"/>
        <end position="113"/>
    </location>
</feature>
<evidence type="ECO:0000313" key="3">
    <source>
        <dbReference type="Proteomes" id="UP000179920"/>
    </source>
</evidence>
<feature type="region of interest" description="Disordered" evidence="1">
    <location>
        <begin position="464"/>
        <end position="492"/>
    </location>
</feature>
<gene>
    <name evidence="2" type="ORF">UBRO_01641</name>
</gene>
<feature type="compositionally biased region" description="Basic residues" evidence="1">
    <location>
        <begin position="295"/>
        <end position="311"/>
    </location>
</feature>
<accession>A0A1K0H8L2</accession>
<evidence type="ECO:0000256" key="1">
    <source>
        <dbReference type="SAM" id="MobiDB-lite"/>
    </source>
</evidence>
<feature type="region of interest" description="Disordered" evidence="1">
    <location>
        <begin position="526"/>
        <end position="545"/>
    </location>
</feature>
<feature type="region of interest" description="Disordered" evidence="1">
    <location>
        <begin position="257"/>
        <end position="337"/>
    </location>
</feature>